<dbReference type="InterPro" id="IPR051544">
    <property type="entry name" value="TPS_OM_transporter"/>
</dbReference>
<evidence type="ECO:0000259" key="1">
    <source>
        <dbReference type="Pfam" id="PF03865"/>
    </source>
</evidence>
<dbReference type="Pfam" id="PF03865">
    <property type="entry name" value="ShlB"/>
    <property type="match status" value="1"/>
</dbReference>
<feature type="domain" description="Haemolysin activator HlyB C-terminal" evidence="1">
    <location>
        <begin position="89"/>
        <end position="252"/>
    </location>
</feature>
<dbReference type="Gene3D" id="2.40.160.50">
    <property type="entry name" value="membrane protein fhac: a member of the omp85/tpsb transporter family"/>
    <property type="match status" value="1"/>
</dbReference>
<protein>
    <recommendedName>
        <fullName evidence="1">Haemolysin activator HlyB C-terminal domain-containing protein</fullName>
    </recommendedName>
</protein>
<keyword evidence="3" id="KW-1185">Reference proteome</keyword>
<evidence type="ECO:0000313" key="3">
    <source>
        <dbReference type="Proteomes" id="UP000078070"/>
    </source>
</evidence>
<dbReference type="GO" id="GO:0098046">
    <property type="term" value="C:type V protein secretion system complex"/>
    <property type="evidence" value="ECO:0007669"/>
    <property type="project" value="TreeGrafter"/>
</dbReference>
<dbReference type="InterPro" id="IPR005565">
    <property type="entry name" value="Hemolysn_activator_HlyB_C"/>
</dbReference>
<gene>
    <name evidence="2" type="ORF">A8C75_19835</name>
</gene>
<accession>A0A1A9F3F4</accession>
<organism evidence="2 3">
    <name type="scientific">Marinobacterium aestuarii</name>
    <dbReference type="NCBI Taxonomy" id="1821621"/>
    <lineage>
        <taxon>Bacteria</taxon>
        <taxon>Pseudomonadati</taxon>
        <taxon>Pseudomonadota</taxon>
        <taxon>Gammaproteobacteria</taxon>
        <taxon>Oceanospirillales</taxon>
        <taxon>Oceanospirillaceae</taxon>
        <taxon>Marinobacterium</taxon>
    </lineage>
</organism>
<dbReference type="KEGG" id="mars:A8C75_19835"/>
<dbReference type="PANTHER" id="PTHR34597:SF6">
    <property type="entry name" value="BLR6126 PROTEIN"/>
    <property type="match status" value="1"/>
</dbReference>
<reference evidence="2 3" key="2">
    <citation type="journal article" date="2018" name="Int. J. Syst. Evol. Microbiol.">
        <title>Marinobacterium aestuarii sp. nov., a benzene-degrading marine bacterium isolated from estuary sediment.</title>
        <authorList>
            <person name="Bae S.S."/>
            <person name="Jung J."/>
            <person name="Chung D."/>
            <person name="Baek K."/>
        </authorList>
    </citation>
    <scope>NUCLEOTIDE SEQUENCE [LARGE SCALE GENOMIC DNA]</scope>
    <source>
        <strain evidence="2 3">ST58-10</strain>
    </source>
</reference>
<dbReference type="STRING" id="1821621.A8C75_19835"/>
<proteinExistence type="predicted"/>
<name>A0A1A9F3F4_9GAMM</name>
<reference evidence="3" key="1">
    <citation type="submission" date="2016-05" db="EMBL/GenBank/DDBJ databases">
        <authorList>
            <person name="Baek K."/>
            <person name="Yang S.-J."/>
        </authorList>
    </citation>
    <scope>NUCLEOTIDE SEQUENCE [LARGE SCALE GENOMIC DNA]</scope>
    <source>
        <strain evidence="3">ST58-10</strain>
    </source>
</reference>
<dbReference type="GO" id="GO:0008320">
    <property type="term" value="F:protein transmembrane transporter activity"/>
    <property type="evidence" value="ECO:0007669"/>
    <property type="project" value="TreeGrafter"/>
</dbReference>
<dbReference type="GO" id="GO:0046819">
    <property type="term" value="P:protein secretion by the type V secretion system"/>
    <property type="evidence" value="ECO:0007669"/>
    <property type="project" value="TreeGrafter"/>
</dbReference>
<sequence length="291" mass="32904">MNSNGLQLEAAANHYNNTDINKIYSGSSPLTISEEKNRNRFRLGINYPFLLFRSSSWWGGASLQHLNEDSHFVISSDSTSTTEVDKLLRYSAVEINSNWLKKTGEQTYQVHGRIKQGLELGNEKNESTRSGTTTQGTESLNFTLINLDALWKVRLSPKWQVQTKTNIFWSDDQLPSAESVRYGGRHFGRGYPGAQAQGDKGYAAEIELRYLIPSDSVIIKRIEPYLVLDTAHSESNAMGIQHQLSSVALGLDLTDIQYYRVGFEYAQPTGDPTQNSNDHEPTYNLNLRWQF</sequence>
<evidence type="ECO:0000313" key="2">
    <source>
        <dbReference type="EMBL" id="ANG64500.1"/>
    </source>
</evidence>
<dbReference type="Proteomes" id="UP000078070">
    <property type="component" value="Chromosome"/>
</dbReference>
<dbReference type="PANTHER" id="PTHR34597">
    <property type="entry name" value="SLR1661 PROTEIN"/>
    <property type="match status" value="1"/>
</dbReference>
<dbReference type="AlphaFoldDB" id="A0A1A9F3F4"/>
<dbReference type="EMBL" id="CP015839">
    <property type="protein sequence ID" value="ANG64500.1"/>
    <property type="molecule type" value="Genomic_DNA"/>
</dbReference>